<proteinExistence type="predicted"/>
<evidence type="ECO:0000313" key="2">
    <source>
        <dbReference type="Proteomes" id="UP000192678"/>
    </source>
</evidence>
<dbReference type="InterPro" id="IPR026341">
    <property type="entry name" value="T9SS_type_B"/>
</dbReference>
<organism evidence="1 2">
    <name type="scientific">Pedobacter nyackensis</name>
    <dbReference type="NCBI Taxonomy" id="475255"/>
    <lineage>
        <taxon>Bacteria</taxon>
        <taxon>Pseudomonadati</taxon>
        <taxon>Bacteroidota</taxon>
        <taxon>Sphingobacteriia</taxon>
        <taxon>Sphingobacteriales</taxon>
        <taxon>Sphingobacteriaceae</taxon>
        <taxon>Pedobacter</taxon>
    </lineage>
</organism>
<sequence>MFLIVLDLILVPFKKIFKFIPIMKYLLSSLIVAFVVGQSDAQTTNQTVINATGNTYTHNTGIIFEWSVGELALVETMTNSRAIITNGLLQPVLPIHFITEGFPVLATNILSPNGDGKNDTWEIKDIERFPDNELTIFDISGRALFHTNNYQNDWTGHFSGVPLPEGTYFYSIKLKKDGKIGVVRGFITLIK</sequence>
<dbReference type="Proteomes" id="UP000192678">
    <property type="component" value="Unassembled WGS sequence"/>
</dbReference>
<dbReference type="EMBL" id="FWYB01000011">
    <property type="protein sequence ID" value="SMD07592.1"/>
    <property type="molecule type" value="Genomic_DNA"/>
</dbReference>
<gene>
    <name evidence="1" type="ORF">SAMN04488101_111155</name>
</gene>
<dbReference type="Pfam" id="PF13585">
    <property type="entry name" value="CHU_C"/>
    <property type="match status" value="1"/>
</dbReference>
<keyword evidence="2" id="KW-1185">Reference proteome</keyword>
<dbReference type="STRING" id="475255.SAMN04488101_111155"/>
<evidence type="ECO:0000313" key="1">
    <source>
        <dbReference type="EMBL" id="SMD07592.1"/>
    </source>
</evidence>
<dbReference type="AlphaFoldDB" id="A0A1W2EDW9"/>
<protein>
    <submittedName>
        <fullName evidence="1">Gliding motility-associated C-terminal domain-containing protein/Por secretion system C-terminal sorting domain-containing protein</fullName>
    </submittedName>
</protein>
<name>A0A1W2EDW9_9SPHI</name>
<dbReference type="NCBIfam" id="TIGR04131">
    <property type="entry name" value="Bac_Flav_CTERM"/>
    <property type="match status" value="1"/>
</dbReference>
<reference evidence="1 2" key="1">
    <citation type="submission" date="2017-04" db="EMBL/GenBank/DDBJ databases">
        <authorList>
            <person name="Afonso C.L."/>
            <person name="Miller P.J."/>
            <person name="Scott M.A."/>
            <person name="Spackman E."/>
            <person name="Goraichik I."/>
            <person name="Dimitrov K.M."/>
            <person name="Suarez D.L."/>
            <person name="Swayne D.E."/>
        </authorList>
    </citation>
    <scope>NUCLEOTIDE SEQUENCE [LARGE SCALE GENOMIC DNA]</scope>
    <source>
        <strain evidence="1 2">DSM 19625</strain>
    </source>
</reference>
<accession>A0A1W2EDW9</accession>